<evidence type="ECO:0000256" key="2">
    <source>
        <dbReference type="ARBA" id="ARBA00008773"/>
    </source>
</evidence>
<keyword evidence="11" id="KW-1185">Reference proteome</keyword>
<evidence type="ECO:0000256" key="7">
    <source>
        <dbReference type="ARBA" id="ARBA00033417"/>
    </source>
</evidence>
<dbReference type="OrthoDB" id="941679at2759"/>
<comment type="caution">
    <text evidence="10">The sequence shown here is derived from an EMBL/GenBank/DDBJ whole genome shotgun (WGS) entry which is preliminary data.</text>
</comment>
<dbReference type="GO" id="GO:0042973">
    <property type="term" value="F:glucan endo-1,3-beta-D-glucosidase activity"/>
    <property type="evidence" value="ECO:0007669"/>
    <property type="project" value="UniProtKB-EC"/>
</dbReference>
<organism evidence="10 11">
    <name type="scientific">Pyrus ussuriensis x Pyrus communis</name>
    <dbReference type="NCBI Taxonomy" id="2448454"/>
    <lineage>
        <taxon>Eukaryota</taxon>
        <taxon>Viridiplantae</taxon>
        <taxon>Streptophyta</taxon>
        <taxon>Embryophyta</taxon>
        <taxon>Tracheophyta</taxon>
        <taxon>Spermatophyta</taxon>
        <taxon>Magnoliopsida</taxon>
        <taxon>eudicotyledons</taxon>
        <taxon>Gunneridae</taxon>
        <taxon>Pentapetalae</taxon>
        <taxon>rosids</taxon>
        <taxon>fabids</taxon>
        <taxon>Rosales</taxon>
        <taxon>Rosaceae</taxon>
        <taxon>Amygdaloideae</taxon>
        <taxon>Maleae</taxon>
        <taxon>Pyrus</taxon>
    </lineage>
</organism>
<reference evidence="10 11" key="2">
    <citation type="submission" date="2019-11" db="EMBL/GenBank/DDBJ databases">
        <title>A de novo genome assembly of a pear dwarfing rootstock.</title>
        <authorList>
            <person name="Wang F."/>
            <person name="Wang J."/>
            <person name="Li S."/>
            <person name="Zhang Y."/>
            <person name="Fang M."/>
            <person name="Ma L."/>
            <person name="Zhao Y."/>
            <person name="Jiang S."/>
        </authorList>
    </citation>
    <scope>NUCLEOTIDE SEQUENCE [LARGE SCALE GENOMIC DNA]</scope>
    <source>
        <strain evidence="10">S2</strain>
        <tissue evidence="10">Leaf</tissue>
    </source>
</reference>
<dbReference type="InterPro" id="IPR044965">
    <property type="entry name" value="Glyco_hydro_17_plant"/>
</dbReference>
<evidence type="ECO:0000256" key="4">
    <source>
        <dbReference type="ARBA" id="ARBA00022801"/>
    </source>
</evidence>
<dbReference type="InterPro" id="IPR017853">
    <property type="entry name" value="GH"/>
</dbReference>
<evidence type="ECO:0000313" key="11">
    <source>
        <dbReference type="Proteomes" id="UP000327157"/>
    </source>
</evidence>
<dbReference type="SUPFAM" id="SSF51445">
    <property type="entry name" value="(Trans)glycosidases"/>
    <property type="match status" value="1"/>
</dbReference>
<dbReference type="PANTHER" id="PTHR32227">
    <property type="entry name" value="GLUCAN ENDO-1,3-BETA-GLUCOSIDASE BG1-RELATED-RELATED"/>
    <property type="match status" value="1"/>
</dbReference>
<dbReference type="Pfam" id="PF00332">
    <property type="entry name" value="Glyco_hydro_17"/>
    <property type="match status" value="1"/>
</dbReference>
<dbReference type="PROSITE" id="PS00587">
    <property type="entry name" value="GLYCOSYL_HYDROL_F17"/>
    <property type="match status" value="1"/>
</dbReference>
<dbReference type="InterPro" id="IPR000490">
    <property type="entry name" value="Glyco_hydro_17"/>
</dbReference>
<dbReference type="GO" id="GO:0005975">
    <property type="term" value="P:carbohydrate metabolic process"/>
    <property type="evidence" value="ECO:0007669"/>
    <property type="project" value="InterPro"/>
</dbReference>
<dbReference type="EMBL" id="SMOL01000282">
    <property type="protein sequence ID" value="KAB2620884.1"/>
    <property type="molecule type" value="Genomic_DNA"/>
</dbReference>
<gene>
    <name evidence="10" type="ORF">D8674_039464</name>
</gene>
<sequence>MKSTPNLCVQKPRIERFGPLKRERKRKRSGQANANTWVQNNVMNYANVRFDYIAVGNEVKPSNSFARFLVLAMRNIEKAISLAGLAKQIKVSTAIDAGVLGEAYPPSNCSFKFEYSSLLQPIIHFLVIHKSPLLGNLYPYFSYSSNTRDLPLDYVLFTAPSIVLQDGKFGYDNLFDAILDGVYATLEKVGGGSLEIVVSETGWPSAGGTETTVDNAKTYYSHLI</sequence>
<evidence type="ECO:0000256" key="8">
    <source>
        <dbReference type="RuleBase" id="RU004335"/>
    </source>
</evidence>
<proteinExistence type="inferred from homology"/>
<keyword evidence="5 9" id="KW-0326">Glycosidase</keyword>
<evidence type="ECO:0000256" key="3">
    <source>
        <dbReference type="ARBA" id="ARBA00012780"/>
    </source>
</evidence>
<dbReference type="EC" id="3.2.1.39" evidence="3"/>
<evidence type="ECO:0000313" key="10">
    <source>
        <dbReference type="EMBL" id="KAB2620884.1"/>
    </source>
</evidence>
<comment type="catalytic activity">
    <reaction evidence="1">
        <text>Hydrolysis of (1-&gt;3)-beta-D-glucosidic linkages in (1-&gt;3)-beta-D-glucans.</text>
        <dbReference type="EC" id="3.2.1.39"/>
    </reaction>
</comment>
<dbReference type="Gene3D" id="3.20.20.80">
    <property type="entry name" value="Glycosidases"/>
    <property type="match status" value="1"/>
</dbReference>
<protein>
    <recommendedName>
        <fullName evidence="3">glucan endo-1,3-beta-D-glucosidase</fullName>
        <ecNumber evidence="3">3.2.1.39</ecNumber>
    </recommendedName>
    <alternativeName>
        <fullName evidence="6">(1-&gt;3)-beta-glucan endohydrolase</fullName>
    </alternativeName>
    <alternativeName>
        <fullName evidence="7">Beta-1,3-endoglucanase</fullName>
    </alternativeName>
</protein>
<evidence type="ECO:0000256" key="1">
    <source>
        <dbReference type="ARBA" id="ARBA00000382"/>
    </source>
</evidence>
<dbReference type="Proteomes" id="UP000327157">
    <property type="component" value="Unassembled WGS sequence"/>
</dbReference>
<evidence type="ECO:0000256" key="6">
    <source>
        <dbReference type="ARBA" id="ARBA00033335"/>
    </source>
</evidence>
<evidence type="ECO:0000256" key="9">
    <source>
        <dbReference type="RuleBase" id="RU004336"/>
    </source>
</evidence>
<evidence type="ECO:0000256" key="5">
    <source>
        <dbReference type="ARBA" id="ARBA00023295"/>
    </source>
</evidence>
<comment type="similarity">
    <text evidence="2 8">Belongs to the glycosyl hydrolase 17 family.</text>
</comment>
<keyword evidence="4 9" id="KW-0378">Hydrolase</keyword>
<accession>A0A5N5HCL8</accession>
<reference evidence="10 11" key="1">
    <citation type="submission" date="2019-09" db="EMBL/GenBank/DDBJ databases">
        <authorList>
            <person name="Ou C."/>
        </authorList>
    </citation>
    <scope>NUCLEOTIDE SEQUENCE [LARGE SCALE GENOMIC DNA]</scope>
    <source>
        <strain evidence="10">S2</strain>
        <tissue evidence="10">Leaf</tissue>
    </source>
</reference>
<dbReference type="AlphaFoldDB" id="A0A5N5HCL8"/>
<name>A0A5N5HCL8_9ROSA</name>